<protein>
    <submittedName>
        <fullName evidence="3">Uncharacterized protein</fullName>
    </submittedName>
</protein>
<accession>A0A1Z4GDG1</accession>
<dbReference type="AlphaFoldDB" id="A0A1Z4GDG1"/>
<dbReference type="EMBL" id="AP018174">
    <property type="protein sequence ID" value="BAY15517.1"/>
    <property type="molecule type" value="Genomic_DNA"/>
</dbReference>
<feature type="repeat" description="TPR" evidence="1">
    <location>
        <begin position="41"/>
        <end position="74"/>
    </location>
</feature>
<keyword evidence="1" id="KW-0802">TPR repeat</keyword>
<organism evidence="3 4">
    <name type="scientific">Anabaenopsis circularis NIES-21</name>
    <dbReference type="NCBI Taxonomy" id="1085406"/>
    <lineage>
        <taxon>Bacteria</taxon>
        <taxon>Bacillati</taxon>
        <taxon>Cyanobacteriota</taxon>
        <taxon>Cyanophyceae</taxon>
        <taxon>Nostocales</taxon>
        <taxon>Nodulariaceae</taxon>
        <taxon>Anabaenopsis</taxon>
    </lineage>
</organism>
<dbReference type="OrthoDB" id="536034at2"/>
<feature type="signal peptide" evidence="2">
    <location>
        <begin position="1"/>
        <end position="24"/>
    </location>
</feature>
<dbReference type="InterPro" id="IPR011990">
    <property type="entry name" value="TPR-like_helical_dom_sf"/>
</dbReference>
<dbReference type="InterPro" id="IPR010328">
    <property type="entry name" value="DUF928"/>
</dbReference>
<proteinExistence type="predicted"/>
<gene>
    <name evidence="3" type="ORF">NIES21_13340</name>
</gene>
<sequence>MKPFFLIRCVCVTLMLGSLLPVSADKVVALPAYLAQAQSNYNQYMQMGYSATRQRNYSAALNYFKQALQERPGDRYATTAVNNIQIYVSRDRRNGNKRQTYVTYIPTNLGKPVRQVQGGTRAGQRLSENGAVCIPGKKRLMALTPTFDPMQRTTAANPSFLFYVPQTSAPVMELVLSDDQDNVVYQQTLPTPTKAGIVSLNLPEKSDVPSLKVGKTYHWDFSIICDRSDRQLDYIVSGSIQRIAPDAALMTELKKVKPEEQAAIYALSGFWEDSLAILSELRKSSPNDLTIKNDWEDLLRSGGLEEITQEPLVSCCTIQ</sequence>
<dbReference type="SUPFAM" id="SSF48452">
    <property type="entry name" value="TPR-like"/>
    <property type="match status" value="1"/>
</dbReference>
<dbReference type="PROSITE" id="PS50005">
    <property type="entry name" value="TPR"/>
    <property type="match status" value="1"/>
</dbReference>
<dbReference type="Pfam" id="PF06051">
    <property type="entry name" value="DUF928"/>
    <property type="match status" value="1"/>
</dbReference>
<feature type="chain" id="PRO_5012893488" evidence="2">
    <location>
        <begin position="25"/>
        <end position="319"/>
    </location>
</feature>
<evidence type="ECO:0000313" key="3">
    <source>
        <dbReference type="EMBL" id="BAY15517.1"/>
    </source>
</evidence>
<evidence type="ECO:0000256" key="1">
    <source>
        <dbReference type="PROSITE-ProRule" id="PRU00339"/>
    </source>
</evidence>
<dbReference type="Proteomes" id="UP000218287">
    <property type="component" value="Chromosome"/>
</dbReference>
<evidence type="ECO:0000313" key="4">
    <source>
        <dbReference type="Proteomes" id="UP000218287"/>
    </source>
</evidence>
<evidence type="ECO:0000256" key="2">
    <source>
        <dbReference type="SAM" id="SignalP"/>
    </source>
</evidence>
<reference evidence="3 4" key="1">
    <citation type="submission" date="2017-06" db="EMBL/GenBank/DDBJ databases">
        <title>Genome sequencing of cyanobaciteial culture collection at National Institute for Environmental Studies (NIES).</title>
        <authorList>
            <person name="Hirose Y."/>
            <person name="Shimura Y."/>
            <person name="Fujisawa T."/>
            <person name="Nakamura Y."/>
            <person name="Kawachi M."/>
        </authorList>
    </citation>
    <scope>NUCLEOTIDE SEQUENCE [LARGE SCALE GENOMIC DNA]</scope>
    <source>
        <strain evidence="3 4">NIES-21</strain>
    </source>
</reference>
<keyword evidence="2" id="KW-0732">Signal</keyword>
<keyword evidence="4" id="KW-1185">Reference proteome</keyword>
<dbReference type="InterPro" id="IPR019734">
    <property type="entry name" value="TPR_rpt"/>
</dbReference>
<name>A0A1Z4GDG1_9CYAN</name>